<gene>
    <name evidence="1" type="ORF">MtrunA17_Chr8g0378351</name>
</gene>
<name>A0A396GPX9_MEDTR</name>
<sequence length="41" mass="4648">MSGVFSWFSIQVTAASRLVLPVKERSLSSVSREYVIINMQM</sequence>
<dbReference type="AlphaFoldDB" id="A0A396GPX9"/>
<accession>A0A396GPX9</accession>
<comment type="caution">
    <text evidence="1">The sequence shown here is derived from an EMBL/GenBank/DDBJ whole genome shotgun (WGS) entry which is preliminary data.</text>
</comment>
<organism evidence="1 2">
    <name type="scientific">Medicago truncatula</name>
    <name type="common">Barrel medic</name>
    <name type="synonym">Medicago tribuloides</name>
    <dbReference type="NCBI Taxonomy" id="3880"/>
    <lineage>
        <taxon>Eukaryota</taxon>
        <taxon>Viridiplantae</taxon>
        <taxon>Streptophyta</taxon>
        <taxon>Embryophyta</taxon>
        <taxon>Tracheophyta</taxon>
        <taxon>Spermatophyta</taxon>
        <taxon>Magnoliopsida</taxon>
        <taxon>eudicotyledons</taxon>
        <taxon>Gunneridae</taxon>
        <taxon>Pentapetalae</taxon>
        <taxon>rosids</taxon>
        <taxon>fabids</taxon>
        <taxon>Fabales</taxon>
        <taxon>Fabaceae</taxon>
        <taxon>Papilionoideae</taxon>
        <taxon>50 kb inversion clade</taxon>
        <taxon>NPAAA clade</taxon>
        <taxon>Hologalegina</taxon>
        <taxon>IRL clade</taxon>
        <taxon>Trifolieae</taxon>
        <taxon>Medicago</taxon>
    </lineage>
</organism>
<dbReference type="EMBL" id="PSQE01000008">
    <property type="protein sequence ID" value="RHN42573.1"/>
    <property type="molecule type" value="Genomic_DNA"/>
</dbReference>
<reference evidence="2" key="1">
    <citation type="journal article" date="2018" name="Nat. Plants">
        <title>Whole-genome landscape of Medicago truncatula symbiotic genes.</title>
        <authorList>
            <person name="Pecrix Y."/>
            <person name="Staton S.E."/>
            <person name="Sallet E."/>
            <person name="Lelandais-Briere C."/>
            <person name="Moreau S."/>
            <person name="Carrere S."/>
            <person name="Blein T."/>
            <person name="Jardinaud M.F."/>
            <person name="Latrasse D."/>
            <person name="Zouine M."/>
            <person name="Zahm M."/>
            <person name="Kreplak J."/>
            <person name="Mayjonade B."/>
            <person name="Satge C."/>
            <person name="Perez M."/>
            <person name="Cauet S."/>
            <person name="Marande W."/>
            <person name="Chantry-Darmon C."/>
            <person name="Lopez-Roques C."/>
            <person name="Bouchez O."/>
            <person name="Berard A."/>
            <person name="Debelle F."/>
            <person name="Munos S."/>
            <person name="Bendahmane A."/>
            <person name="Berges H."/>
            <person name="Niebel A."/>
            <person name="Buitink J."/>
            <person name="Frugier F."/>
            <person name="Benhamed M."/>
            <person name="Crespi M."/>
            <person name="Gouzy J."/>
            <person name="Gamas P."/>
        </authorList>
    </citation>
    <scope>NUCLEOTIDE SEQUENCE [LARGE SCALE GENOMIC DNA]</scope>
    <source>
        <strain evidence="2">cv. Jemalong A17</strain>
    </source>
</reference>
<dbReference type="Proteomes" id="UP000265566">
    <property type="component" value="Chromosome 8"/>
</dbReference>
<dbReference type="Gramene" id="rna49029">
    <property type="protein sequence ID" value="RHN42573.1"/>
    <property type="gene ID" value="gene49029"/>
</dbReference>
<evidence type="ECO:0000313" key="2">
    <source>
        <dbReference type="Proteomes" id="UP000265566"/>
    </source>
</evidence>
<evidence type="ECO:0000313" key="1">
    <source>
        <dbReference type="EMBL" id="RHN42573.1"/>
    </source>
</evidence>
<protein>
    <submittedName>
        <fullName evidence="1">Uncharacterized protein</fullName>
    </submittedName>
</protein>
<proteinExistence type="predicted"/>